<reference evidence="3 4" key="1">
    <citation type="submission" date="2017-01" db="EMBL/GenBank/DDBJ databases">
        <authorList>
            <person name="Mah S.A."/>
            <person name="Swanson W.J."/>
            <person name="Moy G.W."/>
            <person name="Vacquier V.D."/>
        </authorList>
    </citation>
    <scope>NUCLEOTIDE SEQUENCE [LARGE SCALE GENOMIC DNA]</scope>
    <source>
        <strain evidence="3 4">GSMNP</strain>
    </source>
</reference>
<evidence type="ECO:0000313" key="4">
    <source>
        <dbReference type="Proteomes" id="UP000187283"/>
    </source>
</evidence>
<dbReference type="InterPro" id="IPR012337">
    <property type="entry name" value="RNaseH-like_sf"/>
</dbReference>
<feature type="compositionally biased region" description="Basic and acidic residues" evidence="1">
    <location>
        <begin position="23"/>
        <end position="32"/>
    </location>
</feature>
<dbReference type="FunFam" id="3.30.420.10:FF:000032">
    <property type="entry name" value="Retrovirus-related Pol polyprotein from transposon 297-like Protein"/>
    <property type="match status" value="1"/>
</dbReference>
<dbReference type="SUPFAM" id="SSF53098">
    <property type="entry name" value="Ribonuclease H-like"/>
    <property type="match status" value="1"/>
</dbReference>
<accession>A0A1R1Y8L9</accession>
<evidence type="ECO:0000313" key="3">
    <source>
        <dbReference type="EMBL" id="OMJ23218.1"/>
    </source>
</evidence>
<dbReference type="GO" id="GO:0003676">
    <property type="term" value="F:nucleic acid binding"/>
    <property type="evidence" value="ECO:0007669"/>
    <property type="project" value="InterPro"/>
</dbReference>
<feature type="domain" description="Integrase catalytic" evidence="2">
    <location>
        <begin position="174"/>
        <end position="334"/>
    </location>
</feature>
<dbReference type="InterPro" id="IPR001584">
    <property type="entry name" value="Integrase_cat-core"/>
</dbReference>
<dbReference type="PROSITE" id="PS50994">
    <property type="entry name" value="INTEGRASE"/>
    <property type="match status" value="1"/>
</dbReference>
<feature type="region of interest" description="Disordered" evidence="1">
    <location>
        <begin position="16"/>
        <end position="43"/>
    </location>
</feature>
<dbReference type="InterPro" id="IPR050951">
    <property type="entry name" value="Retrovirus_Pol_polyprotein"/>
</dbReference>
<organism evidence="3 4">
    <name type="scientific">Smittium culicis</name>
    <dbReference type="NCBI Taxonomy" id="133412"/>
    <lineage>
        <taxon>Eukaryota</taxon>
        <taxon>Fungi</taxon>
        <taxon>Fungi incertae sedis</taxon>
        <taxon>Zoopagomycota</taxon>
        <taxon>Kickxellomycotina</taxon>
        <taxon>Harpellomycetes</taxon>
        <taxon>Harpellales</taxon>
        <taxon>Legeriomycetaceae</taxon>
        <taxon>Smittium</taxon>
    </lineage>
</organism>
<dbReference type="InterPro" id="IPR041588">
    <property type="entry name" value="Integrase_H2C2"/>
</dbReference>
<dbReference type="Pfam" id="PF00665">
    <property type="entry name" value="rve"/>
    <property type="match status" value="1"/>
</dbReference>
<dbReference type="InterPro" id="IPR036397">
    <property type="entry name" value="RNaseH_sf"/>
</dbReference>
<evidence type="ECO:0000259" key="2">
    <source>
        <dbReference type="PROSITE" id="PS50994"/>
    </source>
</evidence>
<dbReference type="STRING" id="133412.A0A1R1Y8L9"/>
<dbReference type="Gene3D" id="3.30.420.10">
    <property type="entry name" value="Ribonuclease H-like superfamily/Ribonuclease H"/>
    <property type="match status" value="1"/>
</dbReference>
<sequence length="486" mass="56563">MILKEFEYEISHRKGSKNPADLLSRDPIKDENQSTTDNNDGLENERALFAMDSLRYEFLKNYILNNIYPPGSEEDFQNKLRNQSKKYIVKDGKLFSRSAKNGIREVLSENNALEEIRLIHEQDHLGINNTWLKVKQKYTGPGLFETVKHVVNFCEICQRYIGGPNRRNFMEPIIASHPFEILGMDAIGPINPVSDSGNRYILTAIDYMTKWPIVKAVPNIQSEAVVNFLIYDVVMNYGIPKKLITDRGSNFIGDISTNLYKFLGIEHRPTTSYRPQSNGQVERFNQTIKNVLSKICITDKRNWDCYLWKAIFSIRNTKHRITNKSPAELLFGFKPISPLTWNSTVTNENLEEAIIERVRFIESDFPNIRRLAVDKIINNKRYEKIRYDSKVKEYSFKEGDKVLRSVEVPESKFSASWEGPFEITRKLTKGAYIIKDDSNKFDLINGDRLKIYYESERMIPELRTSNIRPTLRRFREVAHFGRDVAN</sequence>
<dbReference type="OrthoDB" id="5592268at2759"/>
<comment type="caution">
    <text evidence="3">The sequence shown here is derived from an EMBL/GenBank/DDBJ whole genome shotgun (WGS) entry which is preliminary data.</text>
</comment>
<dbReference type="GO" id="GO:0015074">
    <property type="term" value="P:DNA integration"/>
    <property type="evidence" value="ECO:0007669"/>
    <property type="project" value="InterPro"/>
</dbReference>
<evidence type="ECO:0000256" key="1">
    <source>
        <dbReference type="SAM" id="MobiDB-lite"/>
    </source>
</evidence>
<protein>
    <submittedName>
        <fullName evidence="3">Retrovirus-related Pol polyprotein from transposon</fullName>
    </submittedName>
</protein>
<dbReference type="AlphaFoldDB" id="A0A1R1Y8L9"/>
<dbReference type="GO" id="GO:0005634">
    <property type="term" value="C:nucleus"/>
    <property type="evidence" value="ECO:0007669"/>
    <property type="project" value="UniProtKB-ARBA"/>
</dbReference>
<dbReference type="Pfam" id="PF17921">
    <property type="entry name" value="Integrase_H2C2"/>
    <property type="match status" value="1"/>
</dbReference>
<dbReference type="Proteomes" id="UP000187283">
    <property type="component" value="Unassembled WGS sequence"/>
</dbReference>
<dbReference type="PANTHER" id="PTHR37984:SF5">
    <property type="entry name" value="PROTEIN NYNRIN-LIKE"/>
    <property type="match status" value="1"/>
</dbReference>
<gene>
    <name evidence="3" type="ORF">AYI70_g2401</name>
</gene>
<proteinExistence type="predicted"/>
<dbReference type="EMBL" id="LSSN01000582">
    <property type="protein sequence ID" value="OMJ23218.1"/>
    <property type="molecule type" value="Genomic_DNA"/>
</dbReference>
<keyword evidence="4" id="KW-1185">Reference proteome</keyword>
<name>A0A1R1Y8L9_9FUNG</name>
<dbReference type="PANTHER" id="PTHR37984">
    <property type="entry name" value="PROTEIN CBG26694"/>
    <property type="match status" value="1"/>
</dbReference>
<dbReference type="Gene3D" id="1.10.340.70">
    <property type="match status" value="1"/>
</dbReference>